<reference evidence="1 2" key="1">
    <citation type="submission" date="2019-03" db="EMBL/GenBank/DDBJ databases">
        <title>Sequencing the genomes of 1000 actinobacteria strains.</title>
        <authorList>
            <person name="Klenk H.-P."/>
        </authorList>
    </citation>
    <scope>NUCLEOTIDE SEQUENCE [LARGE SCALE GENOMIC DNA]</scope>
    <source>
        <strain evidence="1 2">DSM 44969</strain>
    </source>
</reference>
<sequence length="310" mass="32723">MTATDPERARVDAALHATLLRQAGVITRAQALAAGLSADAVDRRLAARRWHPVHPRVYRDGAFPATEEATVRAAVLWGGPGAVLSGTAAAWWHGLLREPPVTVGLTVPRRRYPRPRAGLTVRRRELAAADVRTVAGLPVVAAPLAALETAVELGARGPGFLEELLAAGRVGPDAAGRAHGRQTGSHGAASAGRVLGIALRGVRFRARRRLGVLLGADGPSGWVRERQVAGLPLELAHPVSRTAVEVSFPSPSGDDERTWRKAVLRRQGWSVVTVDPCDVLARPDDVVERIEGAVRPEPTGPAGAAVRVVS</sequence>
<proteinExistence type="predicted"/>
<gene>
    <name evidence="1" type="ORF">EV378_2375</name>
</gene>
<dbReference type="EMBL" id="SMFZ01000001">
    <property type="protein sequence ID" value="TCK26538.1"/>
    <property type="molecule type" value="Genomic_DNA"/>
</dbReference>
<accession>A0A4R1HW42</accession>
<keyword evidence="2" id="KW-1185">Reference proteome</keyword>
<comment type="caution">
    <text evidence="1">The sequence shown here is derived from an EMBL/GenBank/DDBJ whole genome shotgun (WGS) entry which is preliminary data.</text>
</comment>
<evidence type="ECO:0000313" key="1">
    <source>
        <dbReference type="EMBL" id="TCK26538.1"/>
    </source>
</evidence>
<evidence type="ECO:0000313" key="2">
    <source>
        <dbReference type="Proteomes" id="UP000295560"/>
    </source>
</evidence>
<organism evidence="1 2">
    <name type="scientific">Pseudonocardia endophytica</name>
    <dbReference type="NCBI Taxonomy" id="401976"/>
    <lineage>
        <taxon>Bacteria</taxon>
        <taxon>Bacillati</taxon>
        <taxon>Actinomycetota</taxon>
        <taxon>Actinomycetes</taxon>
        <taxon>Pseudonocardiales</taxon>
        <taxon>Pseudonocardiaceae</taxon>
        <taxon>Pseudonocardia</taxon>
    </lineage>
</organism>
<dbReference type="Proteomes" id="UP000295560">
    <property type="component" value="Unassembled WGS sequence"/>
</dbReference>
<protein>
    <recommendedName>
        <fullName evidence="3">Transcriptional regulator, AbiEi antitoxin, Type IV TA system</fullName>
    </recommendedName>
</protein>
<evidence type="ECO:0008006" key="3">
    <source>
        <dbReference type="Google" id="ProtNLM"/>
    </source>
</evidence>
<dbReference type="AlphaFoldDB" id="A0A4R1HW42"/>
<name>A0A4R1HW42_PSEEN</name>